<protein>
    <submittedName>
        <fullName evidence="1">Uncharacterized protein</fullName>
    </submittedName>
</protein>
<dbReference type="Proteomes" id="UP000283380">
    <property type="component" value="Unassembled WGS sequence"/>
</dbReference>
<evidence type="ECO:0000313" key="1">
    <source>
        <dbReference type="EMBL" id="RHW50334.1"/>
    </source>
</evidence>
<name>A0ABX9LTF1_9LACO</name>
<gene>
    <name evidence="1" type="ORF">DS834_06705</name>
</gene>
<dbReference type="EMBL" id="QOCU01000007">
    <property type="protein sequence ID" value="RHW50334.1"/>
    <property type="molecule type" value="Genomic_DNA"/>
</dbReference>
<comment type="caution">
    <text evidence="1">The sequence shown here is derived from an EMBL/GenBank/DDBJ whole genome shotgun (WGS) entry which is preliminary data.</text>
</comment>
<organism evidence="1 2">
    <name type="scientific">Lactobacillus bombicola</name>
    <dbReference type="NCBI Taxonomy" id="1505723"/>
    <lineage>
        <taxon>Bacteria</taxon>
        <taxon>Bacillati</taxon>
        <taxon>Bacillota</taxon>
        <taxon>Bacilli</taxon>
        <taxon>Lactobacillales</taxon>
        <taxon>Lactobacillaceae</taxon>
        <taxon>Lactobacillus</taxon>
    </lineage>
</organism>
<reference evidence="1 2" key="1">
    <citation type="submission" date="2018-07" db="EMBL/GenBank/DDBJ databases">
        <title>Genome sequences of six Lactobacillus spp. isolated from bumble bee guts.</title>
        <authorList>
            <person name="Motta E.V.S."/>
            <person name="Moran N.A."/>
        </authorList>
    </citation>
    <scope>NUCLEOTIDE SEQUENCE [LARGE SCALE GENOMIC DNA]</scope>
    <source>
        <strain evidence="1 2">BI-4G</strain>
    </source>
</reference>
<proteinExistence type="predicted"/>
<keyword evidence="2" id="KW-1185">Reference proteome</keyword>
<accession>A0ABX9LTF1</accession>
<dbReference type="RefSeq" id="WP_118907188.1">
    <property type="nucleotide sequence ID" value="NZ_QOCU01000007.1"/>
</dbReference>
<evidence type="ECO:0000313" key="2">
    <source>
        <dbReference type="Proteomes" id="UP000283380"/>
    </source>
</evidence>
<sequence length="164" mass="18496">MQKQATNRNLAEELSVGKKVLNQGKINVGSTYAEVHVNKSSLIQSYMNKHLKDIIGDFFALDNQERQEKPDFTDKNKINKSTIYYVKIISKKAEMPFGSTIEVKVKDTEPLFTKQEIESITLGLRKPIVLTFDNLAYYHFSSGETIIAGGVHEVKIGVKEASEQ</sequence>